<feature type="domain" description="Myb-like" evidence="9">
    <location>
        <begin position="30"/>
        <end position="82"/>
    </location>
</feature>
<dbReference type="GO" id="GO:0005634">
    <property type="term" value="C:nucleus"/>
    <property type="evidence" value="ECO:0007669"/>
    <property type="project" value="UniProtKB-SubCell"/>
</dbReference>
<dbReference type="Gene3D" id="1.10.10.60">
    <property type="entry name" value="Homeodomain-like"/>
    <property type="match status" value="3"/>
</dbReference>
<evidence type="ECO:0000259" key="9">
    <source>
        <dbReference type="PROSITE" id="PS50090"/>
    </source>
</evidence>
<dbReference type="FunFam" id="1.10.10.60:FF:000119">
    <property type="entry name" value="Transcription factor GAMYB"/>
    <property type="match status" value="1"/>
</dbReference>
<feature type="domain" description="HTH myb-type" evidence="10">
    <location>
        <begin position="33"/>
        <end position="86"/>
    </location>
</feature>
<keyword evidence="12" id="KW-1185">Reference proteome</keyword>
<dbReference type="EMBL" id="CAWUPB010000223">
    <property type="protein sequence ID" value="CAK7323996.1"/>
    <property type="molecule type" value="Genomic_DNA"/>
</dbReference>
<dbReference type="InterPro" id="IPR009057">
    <property type="entry name" value="Homeodomain-like_sf"/>
</dbReference>
<evidence type="ECO:0000256" key="7">
    <source>
        <dbReference type="ARBA" id="ARBA00023242"/>
    </source>
</evidence>
<feature type="region of interest" description="Disordered" evidence="8">
    <location>
        <begin position="338"/>
        <end position="373"/>
    </location>
</feature>
<keyword evidence="2" id="KW-0677">Repeat</keyword>
<dbReference type="GO" id="GO:0040008">
    <property type="term" value="P:regulation of growth"/>
    <property type="evidence" value="ECO:0007669"/>
    <property type="project" value="UniProtKB-ARBA"/>
</dbReference>
<dbReference type="PANTHER" id="PTHR47995:SF18">
    <property type="entry name" value="TRANSCRIPTION FACTOR MYB65"/>
    <property type="match status" value="1"/>
</dbReference>
<dbReference type="InterPro" id="IPR001005">
    <property type="entry name" value="SANT/Myb"/>
</dbReference>
<keyword evidence="5" id="KW-0010">Activator</keyword>
<protein>
    <submittedName>
        <fullName evidence="11">Uncharacterized protein</fullName>
    </submittedName>
</protein>
<feature type="region of interest" description="Disordered" evidence="8">
    <location>
        <begin position="274"/>
        <end position="317"/>
    </location>
</feature>
<dbReference type="SUPFAM" id="SSF46689">
    <property type="entry name" value="Homeodomain-like"/>
    <property type="match status" value="2"/>
</dbReference>
<evidence type="ECO:0000256" key="6">
    <source>
        <dbReference type="ARBA" id="ARBA00023163"/>
    </source>
</evidence>
<feature type="region of interest" description="Disordered" evidence="8">
    <location>
        <begin position="230"/>
        <end position="258"/>
    </location>
</feature>
<sequence>MGAIGNIDEVGAKSEGGLSSTSKSGDEGGGVQLKKGPWSAEEDATLIEYVNKYGERNWNAVQTISGLPRCGKSCRVRWTKHLRPNDNEGAFFTEEDRTNVELDSQFSASNDGEGGGGELKKGPWTAAEDAILLEYVNKHGEGNWNALQKRSVLARCGKSCRLRWTNHLRPNLKKGSFSAEEERTIVELHAQFGNKWARMAARLPGRTDNEIKNFWNTRAKRLLRHGLPLYPPEIQPQNPPSSQHNNIDNDNNSNNKVNHDEKFHSLLTTPTSSFTFPTTQLSSPRFPSPTNTRTPTPTSNVTPVRTPTPISPLSSPTANFPTLPLFDFSLPRAPPILQTPPRFKNFSRSSSAATTDNDTNTTSPNNNIVNTPPNSHDIANPTSYFSLPLSPLPTTLSSPSNTSPLSYQIPCCFTNLFSSNSSEFHREIERENEKLCLLLASVTQPNQLPLPQLLSPTSPNWNSAFSGVPTATTIPTTTAAVPTKIGRTRIRRMKNGTTSSKGKRNSKVFGATESTRNGLLQDDLLQEAKAALAVNENSASAEQNHLTFQDDQQNPKELTFDDFNGVQYWDLSSSLSLSSELKPTDGEVTEQLNCGMTEDLTRLLDILPSSPLQLSDLYTDDILNGQSSVIIDDNNMDIDMQQQIALLFPTTATADQDSLPRNY</sequence>
<dbReference type="PROSITE" id="PS51294">
    <property type="entry name" value="HTH_MYB"/>
    <property type="match status" value="3"/>
</dbReference>
<evidence type="ECO:0000259" key="10">
    <source>
        <dbReference type="PROSITE" id="PS51294"/>
    </source>
</evidence>
<dbReference type="CDD" id="cd00167">
    <property type="entry name" value="SANT"/>
    <property type="match status" value="3"/>
</dbReference>
<feature type="domain" description="HTH myb-type" evidence="10">
    <location>
        <begin position="169"/>
        <end position="223"/>
    </location>
</feature>
<comment type="subcellular location">
    <subcellularLocation>
        <location evidence="1">Nucleus</location>
    </subcellularLocation>
</comment>
<dbReference type="GO" id="GO:0009653">
    <property type="term" value="P:anatomical structure morphogenesis"/>
    <property type="evidence" value="ECO:0007669"/>
    <property type="project" value="UniProtKB-ARBA"/>
</dbReference>
<dbReference type="SMART" id="SM00717">
    <property type="entry name" value="SANT"/>
    <property type="match status" value="3"/>
</dbReference>
<keyword evidence="4" id="KW-0238">DNA-binding</keyword>
<name>A0AAV1QQK0_9ROSI</name>
<feature type="domain" description="HTH myb-type" evidence="10">
    <location>
        <begin position="118"/>
        <end position="168"/>
    </location>
</feature>
<dbReference type="GO" id="GO:0045893">
    <property type="term" value="P:positive regulation of DNA-templated transcription"/>
    <property type="evidence" value="ECO:0007669"/>
    <property type="project" value="UniProtKB-ARBA"/>
</dbReference>
<evidence type="ECO:0000256" key="4">
    <source>
        <dbReference type="ARBA" id="ARBA00023125"/>
    </source>
</evidence>
<evidence type="ECO:0000256" key="3">
    <source>
        <dbReference type="ARBA" id="ARBA00023015"/>
    </source>
</evidence>
<evidence type="ECO:0000256" key="2">
    <source>
        <dbReference type="ARBA" id="ARBA00022737"/>
    </source>
</evidence>
<dbReference type="GO" id="GO:0048235">
    <property type="term" value="P:pollen sperm cell differentiation"/>
    <property type="evidence" value="ECO:0007669"/>
    <property type="project" value="UniProtKB-ARBA"/>
</dbReference>
<dbReference type="PROSITE" id="PS50090">
    <property type="entry name" value="MYB_LIKE"/>
    <property type="match status" value="3"/>
</dbReference>
<keyword evidence="7" id="KW-0539">Nucleus</keyword>
<feature type="region of interest" description="Disordered" evidence="8">
    <location>
        <begin position="1"/>
        <end position="37"/>
    </location>
</feature>
<dbReference type="FunFam" id="1.10.10.60:FF:000001">
    <property type="entry name" value="MYB-related transcription factor"/>
    <property type="match status" value="2"/>
</dbReference>
<dbReference type="Pfam" id="PF00249">
    <property type="entry name" value="Myb_DNA-binding"/>
    <property type="match status" value="3"/>
</dbReference>
<dbReference type="InterPro" id="IPR017930">
    <property type="entry name" value="Myb_dom"/>
</dbReference>
<evidence type="ECO:0000256" key="1">
    <source>
        <dbReference type="ARBA" id="ARBA00004123"/>
    </source>
</evidence>
<dbReference type="AlphaFoldDB" id="A0AAV1QQK0"/>
<dbReference type="Proteomes" id="UP001314170">
    <property type="component" value="Unassembled WGS sequence"/>
</dbReference>
<organism evidence="11 12">
    <name type="scientific">Dovyalis caffra</name>
    <dbReference type="NCBI Taxonomy" id="77055"/>
    <lineage>
        <taxon>Eukaryota</taxon>
        <taxon>Viridiplantae</taxon>
        <taxon>Streptophyta</taxon>
        <taxon>Embryophyta</taxon>
        <taxon>Tracheophyta</taxon>
        <taxon>Spermatophyta</taxon>
        <taxon>Magnoliopsida</taxon>
        <taxon>eudicotyledons</taxon>
        <taxon>Gunneridae</taxon>
        <taxon>Pentapetalae</taxon>
        <taxon>rosids</taxon>
        <taxon>fabids</taxon>
        <taxon>Malpighiales</taxon>
        <taxon>Salicaceae</taxon>
        <taxon>Flacourtieae</taxon>
        <taxon>Dovyalis</taxon>
    </lineage>
</organism>
<accession>A0AAV1QQK0</accession>
<feature type="domain" description="Myb-like" evidence="9">
    <location>
        <begin position="169"/>
        <end position="219"/>
    </location>
</feature>
<evidence type="ECO:0000256" key="5">
    <source>
        <dbReference type="ARBA" id="ARBA00023159"/>
    </source>
</evidence>
<comment type="caution">
    <text evidence="11">The sequence shown here is derived from an EMBL/GenBank/DDBJ whole genome shotgun (WGS) entry which is preliminary data.</text>
</comment>
<evidence type="ECO:0000313" key="12">
    <source>
        <dbReference type="Proteomes" id="UP001314170"/>
    </source>
</evidence>
<feature type="compositionally biased region" description="Pro residues" evidence="8">
    <location>
        <begin position="230"/>
        <end position="239"/>
    </location>
</feature>
<evidence type="ECO:0000256" key="8">
    <source>
        <dbReference type="SAM" id="MobiDB-lite"/>
    </source>
</evidence>
<feature type="compositionally biased region" description="Low complexity" evidence="8">
    <location>
        <begin position="245"/>
        <end position="256"/>
    </location>
</feature>
<proteinExistence type="predicted"/>
<evidence type="ECO:0000313" key="11">
    <source>
        <dbReference type="EMBL" id="CAK7323996.1"/>
    </source>
</evidence>
<dbReference type="PANTHER" id="PTHR47995">
    <property type="entry name" value="TRANSCRIPTION FACTOR MYB33-RELATED"/>
    <property type="match status" value="1"/>
</dbReference>
<feature type="compositionally biased region" description="Low complexity" evidence="8">
    <location>
        <begin position="347"/>
        <end position="367"/>
    </location>
</feature>
<keyword evidence="6" id="KW-0804">Transcription</keyword>
<gene>
    <name evidence="11" type="ORF">DCAF_LOCUS1630</name>
</gene>
<feature type="domain" description="Myb-like" evidence="9">
    <location>
        <begin position="116"/>
        <end position="168"/>
    </location>
</feature>
<reference evidence="11 12" key="1">
    <citation type="submission" date="2024-01" db="EMBL/GenBank/DDBJ databases">
        <authorList>
            <person name="Waweru B."/>
        </authorList>
    </citation>
    <scope>NUCLEOTIDE SEQUENCE [LARGE SCALE GENOMIC DNA]</scope>
</reference>
<dbReference type="GO" id="GO:0003677">
    <property type="term" value="F:DNA binding"/>
    <property type="evidence" value="ECO:0007669"/>
    <property type="project" value="UniProtKB-KW"/>
</dbReference>
<keyword evidence="3" id="KW-0805">Transcription regulation</keyword>